<feature type="transmembrane region" description="Helical" evidence="2">
    <location>
        <begin position="371"/>
        <end position="389"/>
    </location>
</feature>
<evidence type="ECO:0000256" key="1">
    <source>
        <dbReference type="SAM" id="MobiDB-lite"/>
    </source>
</evidence>
<dbReference type="Proteomes" id="UP000315525">
    <property type="component" value="Unassembled WGS sequence"/>
</dbReference>
<feature type="transmembrane region" description="Helical" evidence="2">
    <location>
        <begin position="315"/>
        <end position="335"/>
    </location>
</feature>
<keyword evidence="2" id="KW-0472">Membrane</keyword>
<sequence>MKRRFGQPNTERLIFVILMMLGAIGIFVGWKFFWFLTDDAYIAFRYVSNSLLRYGYVWNPPPFQPVEGYTSFLWVVLLDLVWRTTGQEPPQSANFISLIFSYATLVLTAVMIMKIRWRNPLKKWRIAFVVLLLVYLLLNRTFLAWTSSGLETAMFNCFLILWVFALFFVRSPALRVGSASLVSAALALTRPDGLLFCAVMLVIAFIEFFGAPDRRGARKLLSYGLLPLFIVVAHQVWRLSFYGEWLPNTYYAKVIGAWPKSGVLYALSFTLEYGLWFAAGIICWAFVRIMPRMKIWAGLFSARGGRVQVLKEPLVAYRVQFLAIAVILGHLGYYTFVVGGDHFEYRVYNQLIPLSFLAVLWSLSKLKPRPVVALSLMLGFVLLSMPVQWTHWVLTKDLNTREETHIMIASISPTWPAPFRPYAELFDRAQSWLIQHHVGMRHQEHKIFWQTQVRDYPSRADGMRIPRAGFPVYAVYCVGVPSWTLPNVNIIDMFGLNDYMIARGPTPEGRSRMMAHSRRPPDGYAESYRPNVTMIAGDPRVAERHPELTADEIARIEASWRERLKKIEQMDAGGSK</sequence>
<feature type="transmembrane region" description="Helical" evidence="2">
    <location>
        <begin position="347"/>
        <end position="364"/>
    </location>
</feature>
<dbReference type="AlphaFoldDB" id="A0A523URH1"/>
<protein>
    <recommendedName>
        <fullName evidence="5">Glycosyltransferase RgtA/B/C/D-like domain-containing protein</fullName>
    </recommendedName>
</protein>
<evidence type="ECO:0000313" key="4">
    <source>
        <dbReference type="Proteomes" id="UP000315525"/>
    </source>
</evidence>
<organism evidence="3 4">
    <name type="scientific">candidate division TA06 bacterium</name>
    <dbReference type="NCBI Taxonomy" id="2250710"/>
    <lineage>
        <taxon>Bacteria</taxon>
        <taxon>Bacteria division TA06</taxon>
    </lineage>
</organism>
<comment type="caution">
    <text evidence="3">The sequence shown here is derived from an EMBL/GenBank/DDBJ whole genome shotgun (WGS) entry which is preliminary data.</text>
</comment>
<keyword evidence="2" id="KW-1133">Transmembrane helix</keyword>
<keyword evidence="2" id="KW-0812">Transmembrane</keyword>
<name>A0A523URH1_UNCT6</name>
<evidence type="ECO:0000313" key="3">
    <source>
        <dbReference type="EMBL" id="TET45143.1"/>
    </source>
</evidence>
<feature type="transmembrane region" description="Helical" evidence="2">
    <location>
        <begin position="12"/>
        <end position="36"/>
    </location>
</feature>
<feature type="transmembrane region" description="Helical" evidence="2">
    <location>
        <begin position="263"/>
        <end position="287"/>
    </location>
</feature>
<feature type="transmembrane region" description="Helical" evidence="2">
    <location>
        <begin position="124"/>
        <end position="143"/>
    </location>
</feature>
<feature type="transmembrane region" description="Helical" evidence="2">
    <location>
        <begin position="155"/>
        <end position="173"/>
    </location>
</feature>
<feature type="transmembrane region" description="Helical" evidence="2">
    <location>
        <begin position="193"/>
        <end position="211"/>
    </location>
</feature>
<accession>A0A523URH1</accession>
<gene>
    <name evidence="3" type="ORF">E3J62_08520</name>
</gene>
<feature type="region of interest" description="Disordered" evidence="1">
    <location>
        <begin position="508"/>
        <end position="528"/>
    </location>
</feature>
<proteinExistence type="predicted"/>
<feature type="transmembrane region" description="Helical" evidence="2">
    <location>
        <begin position="94"/>
        <end position="112"/>
    </location>
</feature>
<evidence type="ECO:0000256" key="2">
    <source>
        <dbReference type="SAM" id="Phobius"/>
    </source>
</evidence>
<dbReference type="EMBL" id="SOJN01000094">
    <property type="protein sequence ID" value="TET45143.1"/>
    <property type="molecule type" value="Genomic_DNA"/>
</dbReference>
<evidence type="ECO:0008006" key="5">
    <source>
        <dbReference type="Google" id="ProtNLM"/>
    </source>
</evidence>
<reference evidence="3 4" key="1">
    <citation type="submission" date="2019-03" db="EMBL/GenBank/DDBJ databases">
        <title>Metabolic potential of uncultured bacteria and archaea associated with petroleum seepage in deep-sea sediments.</title>
        <authorList>
            <person name="Dong X."/>
            <person name="Hubert C."/>
        </authorList>
    </citation>
    <scope>NUCLEOTIDE SEQUENCE [LARGE SCALE GENOMIC DNA]</scope>
    <source>
        <strain evidence="3">E44_bin18</strain>
    </source>
</reference>